<organism evidence="1 2">
    <name type="scientific">Vicia faba</name>
    <name type="common">Broad bean</name>
    <name type="synonym">Faba vulgaris</name>
    <dbReference type="NCBI Taxonomy" id="3906"/>
    <lineage>
        <taxon>Eukaryota</taxon>
        <taxon>Viridiplantae</taxon>
        <taxon>Streptophyta</taxon>
        <taxon>Embryophyta</taxon>
        <taxon>Tracheophyta</taxon>
        <taxon>Spermatophyta</taxon>
        <taxon>Magnoliopsida</taxon>
        <taxon>eudicotyledons</taxon>
        <taxon>Gunneridae</taxon>
        <taxon>Pentapetalae</taxon>
        <taxon>rosids</taxon>
        <taxon>fabids</taxon>
        <taxon>Fabales</taxon>
        <taxon>Fabaceae</taxon>
        <taxon>Papilionoideae</taxon>
        <taxon>50 kb inversion clade</taxon>
        <taxon>NPAAA clade</taxon>
        <taxon>Hologalegina</taxon>
        <taxon>IRL clade</taxon>
        <taxon>Fabeae</taxon>
        <taxon>Vicia</taxon>
    </lineage>
</organism>
<gene>
    <name evidence="1" type="ORF">VFH_I110600</name>
</gene>
<dbReference type="AlphaFoldDB" id="A0AAV0ZBR4"/>
<protein>
    <submittedName>
        <fullName evidence="1">Uncharacterized protein</fullName>
    </submittedName>
</protein>
<evidence type="ECO:0000313" key="2">
    <source>
        <dbReference type="Proteomes" id="UP001157006"/>
    </source>
</evidence>
<dbReference type="EMBL" id="OX451735">
    <property type="protein sequence ID" value="CAI8593820.1"/>
    <property type="molecule type" value="Genomic_DNA"/>
</dbReference>
<proteinExistence type="predicted"/>
<accession>A0AAV0ZBR4</accession>
<keyword evidence="2" id="KW-1185">Reference proteome</keyword>
<dbReference type="Proteomes" id="UP001157006">
    <property type="component" value="Chromosome 1S"/>
</dbReference>
<name>A0AAV0ZBR4_VICFA</name>
<evidence type="ECO:0000313" key="1">
    <source>
        <dbReference type="EMBL" id="CAI8593820.1"/>
    </source>
</evidence>
<sequence length="179" mass="20666">MQETKSQFQAQEENIKILETQIGQITTTLRSWAYEEPKSIDIRRSLSVTSPVAVETTSDVPESRASRIFVQEIPPPLFPQRIRKTKEDQLFEKFMFMKEEELKEEGDLRRPPPKPTGAIWLEKYEALEMTSDMTPTQKIPFLSLLKISVYCVLKNENGKAFVSSLKVNKKKLKSKDDVV</sequence>
<reference evidence="1 2" key="1">
    <citation type="submission" date="2023-01" db="EMBL/GenBank/DDBJ databases">
        <authorList>
            <person name="Kreplak J."/>
        </authorList>
    </citation>
    <scope>NUCLEOTIDE SEQUENCE [LARGE SCALE GENOMIC DNA]</scope>
</reference>